<dbReference type="Pfam" id="PF00011">
    <property type="entry name" value="HSP20"/>
    <property type="match status" value="1"/>
</dbReference>
<accession>A0A9P6EHN8</accession>
<dbReference type="Gene3D" id="2.60.40.790">
    <property type="match status" value="1"/>
</dbReference>
<dbReference type="OrthoDB" id="1431247at2759"/>
<evidence type="ECO:0000313" key="5">
    <source>
        <dbReference type="Proteomes" id="UP000807306"/>
    </source>
</evidence>
<dbReference type="EMBL" id="MU157847">
    <property type="protein sequence ID" value="KAF9529252.1"/>
    <property type="molecule type" value="Genomic_DNA"/>
</dbReference>
<comment type="caution">
    <text evidence="4">The sequence shown here is derived from an EMBL/GenBank/DDBJ whole genome shotgun (WGS) entry which is preliminary data.</text>
</comment>
<comment type="similarity">
    <text evidence="1 2">Belongs to the small heat shock protein (HSP20) family.</text>
</comment>
<dbReference type="InterPro" id="IPR008978">
    <property type="entry name" value="HSP20-like_chaperone"/>
</dbReference>
<dbReference type="SUPFAM" id="SSF49764">
    <property type="entry name" value="HSP20-like chaperones"/>
    <property type="match status" value="1"/>
</dbReference>
<dbReference type="Proteomes" id="UP000807306">
    <property type="component" value="Unassembled WGS sequence"/>
</dbReference>
<feature type="non-terminal residue" evidence="4">
    <location>
        <position position="91"/>
    </location>
</feature>
<organism evidence="4 5">
    <name type="scientific">Crepidotus variabilis</name>
    <dbReference type="NCBI Taxonomy" id="179855"/>
    <lineage>
        <taxon>Eukaryota</taxon>
        <taxon>Fungi</taxon>
        <taxon>Dikarya</taxon>
        <taxon>Basidiomycota</taxon>
        <taxon>Agaricomycotina</taxon>
        <taxon>Agaricomycetes</taxon>
        <taxon>Agaricomycetidae</taxon>
        <taxon>Agaricales</taxon>
        <taxon>Agaricineae</taxon>
        <taxon>Crepidotaceae</taxon>
        <taxon>Crepidotus</taxon>
    </lineage>
</organism>
<evidence type="ECO:0000313" key="4">
    <source>
        <dbReference type="EMBL" id="KAF9529252.1"/>
    </source>
</evidence>
<dbReference type="InterPro" id="IPR002068">
    <property type="entry name" value="A-crystallin/Hsp20_dom"/>
</dbReference>
<sequence length="91" mass="10373">FLSNAPAHGTSIDLHTLQHEYQIMAKLPGFSWDAITLATQKRRVLHIVADKWDNNGGGHFERRVAFGCDADLSSVRAEFKNEWLRVSIPRR</sequence>
<evidence type="ECO:0000259" key="3">
    <source>
        <dbReference type="PROSITE" id="PS01031"/>
    </source>
</evidence>
<feature type="domain" description="SHSP" evidence="3">
    <location>
        <begin position="3"/>
        <end position="91"/>
    </location>
</feature>
<evidence type="ECO:0000256" key="2">
    <source>
        <dbReference type="RuleBase" id="RU003616"/>
    </source>
</evidence>
<feature type="non-terminal residue" evidence="4">
    <location>
        <position position="1"/>
    </location>
</feature>
<name>A0A9P6EHN8_9AGAR</name>
<dbReference type="CDD" id="cd06464">
    <property type="entry name" value="ACD_sHsps-like"/>
    <property type="match status" value="1"/>
</dbReference>
<evidence type="ECO:0000256" key="1">
    <source>
        <dbReference type="PROSITE-ProRule" id="PRU00285"/>
    </source>
</evidence>
<reference evidence="4" key="1">
    <citation type="submission" date="2020-11" db="EMBL/GenBank/DDBJ databases">
        <authorList>
            <consortium name="DOE Joint Genome Institute"/>
            <person name="Ahrendt S."/>
            <person name="Riley R."/>
            <person name="Andreopoulos W."/>
            <person name="Labutti K."/>
            <person name="Pangilinan J."/>
            <person name="Ruiz-Duenas F.J."/>
            <person name="Barrasa J.M."/>
            <person name="Sanchez-Garcia M."/>
            <person name="Camarero S."/>
            <person name="Miyauchi S."/>
            <person name="Serrano A."/>
            <person name="Linde D."/>
            <person name="Babiker R."/>
            <person name="Drula E."/>
            <person name="Ayuso-Fernandez I."/>
            <person name="Pacheco R."/>
            <person name="Padilla G."/>
            <person name="Ferreira P."/>
            <person name="Barriuso J."/>
            <person name="Kellner H."/>
            <person name="Castanera R."/>
            <person name="Alfaro M."/>
            <person name="Ramirez L."/>
            <person name="Pisabarro A.G."/>
            <person name="Kuo A."/>
            <person name="Tritt A."/>
            <person name="Lipzen A."/>
            <person name="He G."/>
            <person name="Yan M."/>
            <person name="Ng V."/>
            <person name="Cullen D."/>
            <person name="Martin F."/>
            <person name="Rosso M.-N."/>
            <person name="Henrissat B."/>
            <person name="Hibbett D."/>
            <person name="Martinez A.T."/>
            <person name="Grigoriev I.V."/>
        </authorList>
    </citation>
    <scope>NUCLEOTIDE SEQUENCE</scope>
    <source>
        <strain evidence="4">CBS 506.95</strain>
    </source>
</reference>
<protein>
    <recommendedName>
        <fullName evidence="3">SHSP domain-containing protein</fullName>
    </recommendedName>
</protein>
<keyword evidence="5" id="KW-1185">Reference proteome</keyword>
<dbReference type="PROSITE" id="PS01031">
    <property type="entry name" value="SHSP"/>
    <property type="match status" value="1"/>
</dbReference>
<dbReference type="AlphaFoldDB" id="A0A9P6EHN8"/>
<proteinExistence type="inferred from homology"/>
<gene>
    <name evidence="4" type="ORF">CPB83DRAFT_737235</name>
</gene>